<feature type="transmembrane region" description="Helical" evidence="4">
    <location>
        <begin position="210"/>
        <end position="228"/>
    </location>
</feature>
<sequence>MKGGHEIQEEVFENELCSRILGWKSAEGILHPWTNKVGSIGRPSRRELEEALGWSQENEEFTWTSEWQVDLSYPNLCVDAAQEGRRSDISVDGWIYGLDFENLILTPSVYIDLKEAEHSRALRRRRWTRSRKKASSSENIFSPWPTGQAAKPQTTFTPSFPGSGTKSPRGRPSILEWSRLLGSGGAGATWGSLVFGLGMCYFSSALASGSLLWLVLCLLAGAILRPLFQRPVLLDEAAWAEPAANPADEPPPLEPRTSMEREGDTAVLVVQVCAARNLPGVDFNGTSDPYVVLNFRDETRVTQVVRQSCKPVFGRAFSFRVSMAEALRSGPTLEARIYGKKSAWSDVQIGEVAGFSCPLGTFLAGTVDLLKSSVD</sequence>
<name>A0AAE0KUJ4_9CHLO</name>
<organism evidence="6 7">
    <name type="scientific">Cymbomonas tetramitiformis</name>
    <dbReference type="NCBI Taxonomy" id="36881"/>
    <lineage>
        <taxon>Eukaryota</taxon>
        <taxon>Viridiplantae</taxon>
        <taxon>Chlorophyta</taxon>
        <taxon>Pyramimonadophyceae</taxon>
        <taxon>Pyramimonadales</taxon>
        <taxon>Pyramimonadaceae</taxon>
        <taxon>Cymbomonas</taxon>
    </lineage>
</organism>
<dbReference type="GO" id="GO:0005509">
    <property type="term" value="F:calcium ion binding"/>
    <property type="evidence" value="ECO:0007669"/>
    <property type="project" value="TreeGrafter"/>
</dbReference>
<keyword evidence="7" id="KW-1185">Reference proteome</keyword>
<feature type="region of interest" description="Disordered" evidence="3">
    <location>
        <begin position="137"/>
        <end position="170"/>
    </location>
</feature>
<dbReference type="InterPro" id="IPR000008">
    <property type="entry name" value="C2_dom"/>
</dbReference>
<evidence type="ECO:0000256" key="3">
    <source>
        <dbReference type="SAM" id="MobiDB-lite"/>
    </source>
</evidence>
<keyword evidence="2" id="KW-0106">Calcium</keyword>
<protein>
    <recommendedName>
        <fullName evidence="5">C2 domain-containing protein</fullName>
    </recommendedName>
</protein>
<dbReference type="CDD" id="cd00030">
    <property type="entry name" value="C2"/>
    <property type="match status" value="1"/>
</dbReference>
<dbReference type="PANTHER" id="PTHR45911:SF4">
    <property type="entry name" value="MULTIPLE C2 AND TRANSMEMBRANE DOMAIN-CONTAINING PROTEIN"/>
    <property type="match status" value="1"/>
</dbReference>
<keyword evidence="4" id="KW-1133">Transmembrane helix</keyword>
<reference evidence="6 7" key="1">
    <citation type="journal article" date="2015" name="Genome Biol. Evol.">
        <title>Comparative Genomics of a Bacterivorous Green Alga Reveals Evolutionary Causalities and Consequences of Phago-Mixotrophic Mode of Nutrition.</title>
        <authorList>
            <person name="Burns J.A."/>
            <person name="Paasch A."/>
            <person name="Narechania A."/>
            <person name="Kim E."/>
        </authorList>
    </citation>
    <scope>NUCLEOTIDE SEQUENCE [LARGE SCALE GENOMIC DNA]</scope>
    <source>
        <strain evidence="6 7">PLY_AMNH</strain>
    </source>
</reference>
<feature type="compositionally biased region" description="Polar residues" evidence="3">
    <location>
        <begin position="151"/>
        <end position="166"/>
    </location>
</feature>
<dbReference type="Proteomes" id="UP001190700">
    <property type="component" value="Unassembled WGS sequence"/>
</dbReference>
<dbReference type="PROSITE" id="PS50004">
    <property type="entry name" value="C2"/>
    <property type="match status" value="1"/>
</dbReference>
<keyword evidence="4" id="KW-0472">Membrane</keyword>
<evidence type="ECO:0000256" key="2">
    <source>
        <dbReference type="ARBA" id="ARBA00022837"/>
    </source>
</evidence>
<keyword evidence="4" id="KW-0812">Transmembrane</keyword>
<evidence type="ECO:0000313" key="6">
    <source>
        <dbReference type="EMBL" id="KAK3261004.1"/>
    </source>
</evidence>
<gene>
    <name evidence="6" type="ORF">CYMTET_30070</name>
</gene>
<dbReference type="GO" id="GO:0016020">
    <property type="term" value="C:membrane"/>
    <property type="evidence" value="ECO:0007669"/>
    <property type="project" value="TreeGrafter"/>
</dbReference>
<accession>A0AAE0KUJ4</accession>
<comment type="caution">
    <text evidence="6">The sequence shown here is derived from an EMBL/GenBank/DDBJ whole genome shotgun (WGS) entry which is preliminary data.</text>
</comment>
<evidence type="ECO:0000313" key="7">
    <source>
        <dbReference type="Proteomes" id="UP001190700"/>
    </source>
</evidence>
<evidence type="ECO:0000259" key="5">
    <source>
        <dbReference type="PROSITE" id="PS50004"/>
    </source>
</evidence>
<dbReference type="SUPFAM" id="SSF49562">
    <property type="entry name" value="C2 domain (Calcium/lipid-binding domain, CaLB)"/>
    <property type="match status" value="1"/>
</dbReference>
<dbReference type="Pfam" id="PF00168">
    <property type="entry name" value="C2"/>
    <property type="match status" value="1"/>
</dbReference>
<evidence type="ECO:0000256" key="1">
    <source>
        <dbReference type="ARBA" id="ARBA00022723"/>
    </source>
</evidence>
<dbReference type="Gene3D" id="2.60.40.150">
    <property type="entry name" value="C2 domain"/>
    <property type="match status" value="1"/>
</dbReference>
<dbReference type="InterPro" id="IPR035892">
    <property type="entry name" value="C2_domain_sf"/>
</dbReference>
<dbReference type="SMART" id="SM00239">
    <property type="entry name" value="C2"/>
    <property type="match status" value="1"/>
</dbReference>
<proteinExistence type="predicted"/>
<keyword evidence="1" id="KW-0479">Metal-binding</keyword>
<dbReference type="AlphaFoldDB" id="A0AAE0KUJ4"/>
<dbReference type="PANTHER" id="PTHR45911">
    <property type="entry name" value="C2 DOMAIN-CONTAINING PROTEIN"/>
    <property type="match status" value="1"/>
</dbReference>
<dbReference type="EMBL" id="LGRX02017238">
    <property type="protein sequence ID" value="KAK3261004.1"/>
    <property type="molecule type" value="Genomic_DNA"/>
</dbReference>
<feature type="domain" description="C2" evidence="5">
    <location>
        <begin position="249"/>
        <end position="372"/>
    </location>
</feature>
<evidence type="ECO:0000256" key="4">
    <source>
        <dbReference type="SAM" id="Phobius"/>
    </source>
</evidence>